<reference evidence="2 3" key="1">
    <citation type="submission" date="2018-04" db="EMBL/GenBank/DDBJ databases">
        <title>Novel species isolated from glacier.</title>
        <authorList>
            <person name="Liu Q."/>
            <person name="Xin Y.-H."/>
        </authorList>
    </citation>
    <scope>NUCLEOTIDE SEQUENCE [LARGE SCALE GENOMIC DNA]</scope>
    <source>
        <strain evidence="2 3">GT1R17</strain>
    </source>
</reference>
<accession>A0A2T5MBM8</accession>
<dbReference type="InterPro" id="IPR040982">
    <property type="entry name" value="DNA_pol3_finger"/>
</dbReference>
<dbReference type="Proteomes" id="UP000244248">
    <property type="component" value="Unassembled WGS sequence"/>
</dbReference>
<name>A0A2T5MBM8_9GAMM</name>
<sequence>MDTCNTLLNITSAKIVDEMPRLGALSPAVPERIDAISEVWGWRIIFREPSPQLIEACIQKGWHDRDCEHFESTFEASHREYDCHGKCQARIQQWRPRTMFEMAFFIAISDGWGGQSIATELIRRRNGAPWQLPDPDAGEILSCTYGVLIFREQFDALIALCTGSNDPGYAHMLYKVLSNTAGNVQQDPIEDLREIIQVSRLPLFEYILKACRRDRVHLNLPPLFRTAQESYDLIRAVEISPYQELYGRLKGARFT</sequence>
<protein>
    <recommendedName>
        <fullName evidence="1">DNA polymerase III alpha subunit finger domain-containing protein</fullName>
    </recommendedName>
</protein>
<evidence type="ECO:0000259" key="1">
    <source>
        <dbReference type="Pfam" id="PF17657"/>
    </source>
</evidence>
<proteinExistence type="predicted"/>
<gene>
    <name evidence="2" type="ORF">CJD38_17535</name>
</gene>
<dbReference type="AlphaFoldDB" id="A0A2T5MBM8"/>
<feature type="domain" description="DNA polymerase III alpha subunit finger" evidence="1">
    <location>
        <begin position="90"/>
        <end position="179"/>
    </location>
</feature>
<dbReference type="RefSeq" id="WP_107941684.1">
    <property type="nucleotide sequence ID" value="NZ_QANS01000008.1"/>
</dbReference>
<evidence type="ECO:0000313" key="2">
    <source>
        <dbReference type="EMBL" id="PTU29151.1"/>
    </source>
</evidence>
<evidence type="ECO:0000313" key="3">
    <source>
        <dbReference type="Proteomes" id="UP000244248"/>
    </source>
</evidence>
<dbReference type="Pfam" id="PF17657">
    <property type="entry name" value="DNA_pol3_finger"/>
    <property type="match status" value="1"/>
</dbReference>
<dbReference type="EMBL" id="QANS01000008">
    <property type="protein sequence ID" value="PTU29151.1"/>
    <property type="molecule type" value="Genomic_DNA"/>
</dbReference>
<keyword evidence="3" id="KW-1185">Reference proteome</keyword>
<organism evidence="2 3">
    <name type="scientific">Stenotrophobium rhamnosiphilum</name>
    <dbReference type="NCBI Taxonomy" id="2029166"/>
    <lineage>
        <taxon>Bacteria</taxon>
        <taxon>Pseudomonadati</taxon>
        <taxon>Pseudomonadota</taxon>
        <taxon>Gammaproteobacteria</taxon>
        <taxon>Nevskiales</taxon>
        <taxon>Nevskiaceae</taxon>
        <taxon>Stenotrophobium</taxon>
    </lineage>
</organism>
<comment type="caution">
    <text evidence="2">The sequence shown here is derived from an EMBL/GenBank/DDBJ whole genome shotgun (WGS) entry which is preliminary data.</text>
</comment>